<gene>
    <name evidence="1" type="ORF">AVEN_93486_1</name>
</gene>
<dbReference type="AlphaFoldDB" id="A0A4Y2AR32"/>
<keyword evidence="2" id="KW-1185">Reference proteome</keyword>
<protein>
    <submittedName>
        <fullName evidence="1">Uncharacterized protein</fullName>
    </submittedName>
</protein>
<evidence type="ECO:0000313" key="1">
    <source>
        <dbReference type="EMBL" id="GBL81709.1"/>
    </source>
</evidence>
<comment type="caution">
    <text evidence="1">The sequence shown here is derived from an EMBL/GenBank/DDBJ whole genome shotgun (WGS) entry which is preliminary data.</text>
</comment>
<dbReference type="Proteomes" id="UP000499080">
    <property type="component" value="Unassembled WGS sequence"/>
</dbReference>
<organism evidence="1 2">
    <name type="scientific">Araneus ventricosus</name>
    <name type="common">Orbweaver spider</name>
    <name type="synonym">Epeira ventricosa</name>
    <dbReference type="NCBI Taxonomy" id="182803"/>
    <lineage>
        <taxon>Eukaryota</taxon>
        <taxon>Metazoa</taxon>
        <taxon>Ecdysozoa</taxon>
        <taxon>Arthropoda</taxon>
        <taxon>Chelicerata</taxon>
        <taxon>Arachnida</taxon>
        <taxon>Araneae</taxon>
        <taxon>Araneomorphae</taxon>
        <taxon>Entelegynae</taxon>
        <taxon>Araneoidea</taxon>
        <taxon>Araneidae</taxon>
        <taxon>Araneus</taxon>
    </lineage>
</organism>
<dbReference type="EMBL" id="BGPR01000026">
    <property type="protein sequence ID" value="GBL81709.1"/>
    <property type="molecule type" value="Genomic_DNA"/>
</dbReference>
<accession>A0A4Y2AR32</accession>
<sequence length="156" mass="17833">MHSRSKDNYPVMGCLRGSKENDETVSFLIRFPVFLHLSRSRSSQQLLEVMILSKTFMTVLECTVVLKDNTPVMGCLRSEAKRKVMQKCSVSNTFFLLSSFIPDLAALSQLLEAEISFLEDIHEQFLMTVVLKINVHMVVTSEVEKKKKYVENVLVL</sequence>
<reference evidence="1 2" key="1">
    <citation type="journal article" date="2019" name="Sci. Rep.">
        <title>Orb-weaving spider Araneus ventricosus genome elucidates the spidroin gene catalogue.</title>
        <authorList>
            <person name="Kono N."/>
            <person name="Nakamura H."/>
            <person name="Ohtoshi R."/>
            <person name="Moran D.A.P."/>
            <person name="Shinohara A."/>
            <person name="Yoshida Y."/>
            <person name="Fujiwara M."/>
            <person name="Mori M."/>
            <person name="Tomita M."/>
            <person name="Arakawa K."/>
        </authorList>
    </citation>
    <scope>NUCLEOTIDE SEQUENCE [LARGE SCALE GENOMIC DNA]</scope>
</reference>
<name>A0A4Y2AR32_ARAVE</name>
<proteinExistence type="predicted"/>
<evidence type="ECO:0000313" key="2">
    <source>
        <dbReference type="Proteomes" id="UP000499080"/>
    </source>
</evidence>